<sequence>MPMTRFAKTAMVACLALFAALVTCNNLLDYGANFAFVQHVLRMDTVFPGSPLRWRAIDLPLLWHLAYALIILGEGVTAVLLARGAWALWRARRRSARVFNQAKQWALAGVLAGFCVWFLGFMVVGAEWFLMWQSSQWNGQESAFRFCITLLAVAIFVNQPDTDDSAQE</sequence>
<dbReference type="Proteomes" id="UP000183656">
    <property type="component" value="Unassembled WGS sequence"/>
</dbReference>
<evidence type="ECO:0000313" key="2">
    <source>
        <dbReference type="EMBL" id="SFU41672.1"/>
    </source>
</evidence>
<keyword evidence="1" id="KW-0812">Transmembrane</keyword>
<dbReference type="InterPro" id="IPR018681">
    <property type="entry name" value="DUF2165_transmembrane"/>
</dbReference>
<proteinExistence type="predicted"/>
<reference evidence="2 3" key="1">
    <citation type="submission" date="2016-10" db="EMBL/GenBank/DDBJ databases">
        <authorList>
            <person name="de Groot N.N."/>
        </authorList>
    </citation>
    <scope>NUCLEOTIDE SEQUENCE [LARGE SCALE GENOMIC DNA]</scope>
    <source>
        <strain evidence="2 3">R-24608</strain>
    </source>
</reference>
<keyword evidence="1" id="KW-1133">Transmembrane helix</keyword>
<feature type="transmembrane region" description="Helical" evidence="1">
    <location>
        <begin position="66"/>
        <end position="86"/>
    </location>
</feature>
<dbReference type="AlphaFoldDB" id="A0A1I7FZJ1"/>
<dbReference type="RefSeq" id="WP_199445231.1">
    <property type="nucleotide sequence ID" value="NZ_CYIG01000001.1"/>
</dbReference>
<organism evidence="2 3">
    <name type="scientific">Paenacidovorax caeni</name>
    <dbReference type="NCBI Taxonomy" id="343013"/>
    <lineage>
        <taxon>Bacteria</taxon>
        <taxon>Pseudomonadati</taxon>
        <taxon>Pseudomonadota</taxon>
        <taxon>Betaproteobacteria</taxon>
        <taxon>Burkholderiales</taxon>
        <taxon>Comamonadaceae</taxon>
        <taxon>Paenacidovorax</taxon>
    </lineage>
</organism>
<keyword evidence="1" id="KW-0472">Membrane</keyword>
<protein>
    <submittedName>
        <fullName evidence="2">Predicted small integral membrane protein</fullName>
    </submittedName>
</protein>
<name>A0A1I7FZJ1_9BURK</name>
<feature type="transmembrane region" description="Helical" evidence="1">
    <location>
        <begin position="107"/>
        <end position="130"/>
    </location>
</feature>
<dbReference type="Pfam" id="PF09933">
    <property type="entry name" value="DUF2165"/>
    <property type="match status" value="1"/>
</dbReference>
<gene>
    <name evidence="2" type="ORF">SAMN04489707_1003174</name>
</gene>
<dbReference type="EMBL" id="FPBX01000003">
    <property type="protein sequence ID" value="SFU41672.1"/>
    <property type="molecule type" value="Genomic_DNA"/>
</dbReference>
<evidence type="ECO:0000313" key="3">
    <source>
        <dbReference type="Proteomes" id="UP000183656"/>
    </source>
</evidence>
<evidence type="ECO:0000256" key="1">
    <source>
        <dbReference type="SAM" id="Phobius"/>
    </source>
</evidence>
<accession>A0A1I7FZJ1</accession>
<keyword evidence="3" id="KW-1185">Reference proteome</keyword>